<sequence>MRFTLSQVSIPLIVLNLGCKFVEGAILRPNEQLEKRDQCALTLGIAENLVNALQNSFWDGNGYVNGITWTDANTYEDINNLMLAASLSTWDYVNTESTLAQLGLANAGNWDAFFQGSFDDSQASF</sequence>
<evidence type="ECO:0000313" key="2">
    <source>
        <dbReference type="EMBL" id="KIJ38400.1"/>
    </source>
</evidence>
<evidence type="ECO:0000256" key="1">
    <source>
        <dbReference type="SAM" id="SignalP"/>
    </source>
</evidence>
<proteinExistence type="predicted"/>
<dbReference type="EMBL" id="KN837161">
    <property type="protein sequence ID" value="KIJ38400.1"/>
    <property type="molecule type" value="Genomic_DNA"/>
</dbReference>
<dbReference type="HOGENOM" id="CLU_1994079_0_0_1"/>
<keyword evidence="3" id="KW-1185">Reference proteome</keyword>
<evidence type="ECO:0000313" key="3">
    <source>
        <dbReference type="Proteomes" id="UP000054279"/>
    </source>
</evidence>
<keyword evidence="1" id="KW-0732">Signal</keyword>
<accession>A0A0C9VKX3</accession>
<feature type="chain" id="PRO_5002204726" evidence="1">
    <location>
        <begin position="25"/>
        <end position="125"/>
    </location>
</feature>
<organism evidence="2 3">
    <name type="scientific">Sphaerobolus stellatus (strain SS14)</name>
    <dbReference type="NCBI Taxonomy" id="990650"/>
    <lineage>
        <taxon>Eukaryota</taxon>
        <taxon>Fungi</taxon>
        <taxon>Dikarya</taxon>
        <taxon>Basidiomycota</taxon>
        <taxon>Agaricomycotina</taxon>
        <taxon>Agaricomycetes</taxon>
        <taxon>Phallomycetidae</taxon>
        <taxon>Geastrales</taxon>
        <taxon>Sphaerobolaceae</taxon>
        <taxon>Sphaerobolus</taxon>
    </lineage>
</organism>
<gene>
    <name evidence="2" type="ORF">M422DRAFT_259066</name>
</gene>
<keyword evidence="2" id="KW-0378">Hydrolase</keyword>
<dbReference type="GO" id="GO:0016787">
    <property type="term" value="F:hydrolase activity"/>
    <property type="evidence" value="ECO:0007669"/>
    <property type="project" value="UniProtKB-KW"/>
</dbReference>
<dbReference type="Proteomes" id="UP000054279">
    <property type="component" value="Unassembled WGS sequence"/>
</dbReference>
<name>A0A0C9VKX3_SPHS4</name>
<dbReference type="OrthoDB" id="9984024at2759"/>
<protein>
    <submittedName>
        <fullName evidence="2">Glycoside hydrolase family 76 protein</fullName>
    </submittedName>
</protein>
<dbReference type="AlphaFoldDB" id="A0A0C9VKX3"/>
<reference evidence="2 3" key="1">
    <citation type="submission" date="2014-06" db="EMBL/GenBank/DDBJ databases">
        <title>Evolutionary Origins and Diversification of the Mycorrhizal Mutualists.</title>
        <authorList>
            <consortium name="DOE Joint Genome Institute"/>
            <consortium name="Mycorrhizal Genomics Consortium"/>
            <person name="Kohler A."/>
            <person name="Kuo A."/>
            <person name="Nagy L.G."/>
            <person name="Floudas D."/>
            <person name="Copeland A."/>
            <person name="Barry K.W."/>
            <person name="Cichocki N."/>
            <person name="Veneault-Fourrey C."/>
            <person name="LaButti K."/>
            <person name="Lindquist E.A."/>
            <person name="Lipzen A."/>
            <person name="Lundell T."/>
            <person name="Morin E."/>
            <person name="Murat C."/>
            <person name="Riley R."/>
            <person name="Ohm R."/>
            <person name="Sun H."/>
            <person name="Tunlid A."/>
            <person name="Henrissat B."/>
            <person name="Grigoriev I.V."/>
            <person name="Hibbett D.S."/>
            <person name="Martin F."/>
        </authorList>
    </citation>
    <scope>NUCLEOTIDE SEQUENCE [LARGE SCALE GENOMIC DNA]</scope>
    <source>
        <strain evidence="2 3">SS14</strain>
    </source>
</reference>
<feature type="signal peptide" evidence="1">
    <location>
        <begin position="1"/>
        <end position="24"/>
    </location>
</feature>